<dbReference type="Proteomes" id="UP000186015">
    <property type="component" value="Unassembled WGS sequence"/>
</dbReference>
<reference evidence="1 2" key="1">
    <citation type="submission" date="2016-10" db="EMBL/GenBank/DDBJ databases">
        <authorList>
            <person name="de Groot N.N."/>
        </authorList>
    </citation>
    <scope>NUCLEOTIDE SEQUENCE [LARGE SCALE GENOMIC DNA]</scope>
    <source>
        <strain evidence="1 2">KH2T6</strain>
    </source>
</reference>
<dbReference type="AlphaFoldDB" id="A0A1H7FAW0"/>
<dbReference type="RefSeq" id="WP_074828226.1">
    <property type="nucleotide sequence ID" value="NZ_FOAT01000001.1"/>
</dbReference>
<name>A0A1H7FAW0_RUMAL</name>
<accession>A0A1H7FAW0</accession>
<evidence type="ECO:0000313" key="2">
    <source>
        <dbReference type="Proteomes" id="UP000186015"/>
    </source>
</evidence>
<sequence>MRLKDINIFCRSDDKQEDTKLVRSESAHVADMFVKLMRYYENDSCKMLNICMDAFADSESLEQQESFPILHIPFDNCSYLSLDNSEKSSFWLRTIMDAVQFYGGERGWDMSFFERVKKQIAESGFVNHFRYGKYVTSPDKKHKAAVEVEQSINCAKLYLVIYKGRKELCRMRYASSSAPW</sequence>
<protein>
    <submittedName>
        <fullName evidence="1">Uncharacterized protein</fullName>
    </submittedName>
</protein>
<gene>
    <name evidence="1" type="ORF">SAMN05216469_101164</name>
</gene>
<organism evidence="1 2">
    <name type="scientific">Ruminococcus albus</name>
    <dbReference type="NCBI Taxonomy" id="1264"/>
    <lineage>
        <taxon>Bacteria</taxon>
        <taxon>Bacillati</taxon>
        <taxon>Bacillota</taxon>
        <taxon>Clostridia</taxon>
        <taxon>Eubacteriales</taxon>
        <taxon>Oscillospiraceae</taxon>
        <taxon>Ruminococcus</taxon>
    </lineage>
</organism>
<proteinExistence type="predicted"/>
<dbReference type="OrthoDB" id="2084084at2"/>
<evidence type="ECO:0000313" key="1">
    <source>
        <dbReference type="EMBL" id="SEK22477.1"/>
    </source>
</evidence>
<dbReference type="EMBL" id="FOAT01000001">
    <property type="protein sequence ID" value="SEK22477.1"/>
    <property type="molecule type" value="Genomic_DNA"/>
</dbReference>